<name>A0A122HTE0_PLABE</name>
<evidence type="ECO:0000313" key="4">
    <source>
        <dbReference type="Proteomes" id="UP000069549"/>
    </source>
</evidence>
<keyword evidence="1" id="KW-0812">Transmembrane</keyword>
<accession>A0A122HTE0</accession>
<keyword evidence="1" id="KW-1133">Transmembrane helix</keyword>
<dbReference type="EMBL" id="LT608267">
    <property type="protein sequence ID" value="SCM17186.1"/>
    <property type="molecule type" value="Genomic_DNA"/>
</dbReference>
<proteinExistence type="predicted"/>
<evidence type="ECO:0000313" key="5">
    <source>
        <dbReference type="Proteomes" id="UP000219974"/>
    </source>
</evidence>
<feature type="transmembrane region" description="Helical" evidence="1">
    <location>
        <begin position="244"/>
        <end position="266"/>
    </location>
</feature>
<feature type="transmembrane region" description="Helical" evidence="1">
    <location>
        <begin position="2278"/>
        <end position="2297"/>
    </location>
</feature>
<organism evidence="2 4">
    <name type="scientific">Plasmodium berghei</name>
    <dbReference type="NCBI Taxonomy" id="5821"/>
    <lineage>
        <taxon>Eukaryota</taxon>
        <taxon>Sar</taxon>
        <taxon>Alveolata</taxon>
        <taxon>Apicomplexa</taxon>
        <taxon>Aconoidasida</taxon>
        <taxon>Haemosporida</taxon>
        <taxon>Plasmodiidae</taxon>
        <taxon>Plasmodium</taxon>
        <taxon>Plasmodium (Vinckeia)</taxon>
    </lineage>
</organism>
<evidence type="ECO:0000313" key="2">
    <source>
        <dbReference type="EMBL" id="CXH94848.1"/>
    </source>
</evidence>
<feature type="transmembrane region" description="Helical" evidence="1">
    <location>
        <begin position="2252"/>
        <end position="2272"/>
    </location>
</feature>
<keyword evidence="1" id="KW-0472">Membrane</keyword>
<dbReference type="Proteomes" id="UP000069549">
    <property type="component" value="Chromosome 3"/>
</dbReference>
<gene>
    <name evidence="2" type="ORF">PBK173_000042900</name>
    <name evidence="3" type="ORF">PBSP11RLL_000040500</name>
</gene>
<protein>
    <submittedName>
        <fullName evidence="2">Uncharacterized protein</fullName>
    </submittedName>
</protein>
<dbReference type="PANTHER" id="PTHR40201">
    <property type="entry name" value="OSMIOPHILIC BODY PROTEIN"/>
    <property type="match status" value="1"/>
</dbReference>
<feature type="transmembrane region" description="Helical" evidence="1">
    <location>
        <begin position="1590"/>
        <end position="1620"/>
    </location>
</feature>
<reference evidence="2 4" key="1">
    <citation type="submission" date="2016-02" db="EMBL/GenBank/DDBJ databases">
        <authorList>
            <consortium name="Pathogen Informatics"/>
        </authorList>
    </citation>
    <scope>NUCLEOTIDE SEQUENCE [LARGE SCALE GENOMIC DNA]</scope>
    <source>
        <strain evidence="2 4">K173</strain>
        <strain evidence="3 5">SP11 RLL</strain>
    </source>
</reference>
<feature type="transmembrane region" description="Helical" evidence="1">
    <location>
        <begin position="2434"/>
        <end position="2455"/>
    </location>
</feature>
<dbReference type="EMBL" id="LT160023">
    <property type="protein sequence ID" value="CXH94848.1"/>
    <property type="molecule type" value="Genomic_DNA"/>
</dbReference>
<dbReference type="VEuPathDB" id="PlasmoDB:PBANKA_0309200"/>
<sequence length="3235" mass="390137">MKNQYLSNKKIYELINSKKYEGYENSIKEAFEFRYANLLNYLNKDNNYYNIISIKLQHFINENLNFGNLKSYFFGFSKELLVHSLKVYFYNEIANNDSFILELNSIKCDDKSVLNDNQNVFDPGFIDKMNNEYDNKMDKELFKILEENIKFIDMEKLHLIYFNEYFYIFKNILHILKSCYIFYAYTKYKIDDLEYEDNLIYQLFNIIEKKIKIQNFIQIYFDTYNDTNNYFELMKTTHTENYPWLYKYILLFLNIQIYCINIFFFLQLRLNILTKNNFKTLLNIFITPSTNISKKNNFNDIIIYTLKQKEYSIFFLLISVNNIIKLDDINKYIKSPFSNNLFKFFLIYQKNKNSPNIYEQNIQTLSNFLPHFHDILTNFIFIKDNFVYKKILGDLLDGILVIDDNISVENDGILGDQYINNNNNNIFMIKNGVKINNKNYELNNRDNDNTNEYLFDRDINKYLVKNMKKHIKKKEFFKNNIDINLFLKICIYLFNGEDFILFVNDIKKCYKNIKTCLDYIKDDNIYQNAFSLKYFFNLYNYKNTEIVTNNIEITKHVSPYIYIESKNILLETSTLFFAYDYLKAYADTSTNVSNINSQLNGEENENEKGMFHPIILYNVNKLLLEFFANKICNFPIHTLIMFNHNLLSIYRILNVLIGTNANLINFEEVENNLESLSKLSNNTDSIITILEDTLYFKITNILKTKNLDIKNIYITYIEYYYILIDFYSKYLYNNYDRGNKIFFGNNNFNFCFFKNMIIFFCKMLKINKCFPLLIEIKLFSYFKLPYGIQNSFVSIFTYLLFLSLKYKELQCFTYEIVKTLLFLVKKININKLNTYLFQIFSYSEHKEMERREMAKNMNTDVDNNIFNSNVFLNNNSEHGQNNNDTFGNFQNNNMNCVNFSNFKIEKESMDIKENFRIDISFLKIYFLINDVKTVRLHKNLSNNESEQNKNISKYSHKKSYNEEYDEALNKMEKKKMKITQQNKYEYNNFYNSNLNSYEKTVNSNHEIEEISFENVFIITLIHLCEIDNNKINFVTDLLRLYDEEKKKNIFPCTEGILKLFKKVINKKTGISFYSNIYKCFQRKIEQILDSINTLVKKWTKWTFENCDNTFKREKNIDINKLVNLFFISFYKYLKNYFLIINDFLNNIKIYNSNNTFDEFFFFIFSKYINKVFIDNFSSSFIFKISKFTILNTALYIINYMLKISENVNTHTIKEFYTHYNNQNKLYLQNVKVEKSHIRNNNSSFLSYPYNENDQDGNIHTEHTPYDLQLSKKNTITFNNFVNNIIINHTNLLSKPELYLHKKINIFQLHMANENEYFTNITTMSHVTDFLCIEKESVNNKLDFSHYRNNIENFEKRYSNNFNLEYDNQVSSVENLFQKPTINFNLNNNDFLENENTSNKNKNYDKTRFDTNEFFENNSVNMIHKNTINYNLMFQNFFCHIINILEIIFQNNYVFFLSDFLLVHYEQSEKNKKIFKYHLSNSDNYYSNMNFFINNYNINYYKNKDIDLENSKYKTYQKLNEQIINRVLLMYSLILEVCCRFKFIKKINNISTNIANQIFALFDTSHPIHNLFSKVCLNSLPKVSPFYFSKFFIFFHFFFIFFSFFFIFFHFFFIFFQFIILQNDIVSKSLNNDILSIEKKHSNEKREILSISLFYFFMHNYKNIYTLYDNLNKYFCSNNFSSIYFMCKYRKGYFPLLSIITMFTGKIKFYYNKINQVQCKNMKIEYTKRILKILKFLYFFIRNNDLIDVSIYEELFDLLFFIITKYFEMGNNKEDIYKSYDIKSCEFNKLKIFNLSLHFMNGVYLNLFNEKYKDENSQKNSNISEKKESLWKYIELHFNNFINKLKINNYIFIKSYEHMPIYDKHVKKELYNYMYNINVISEIFDLVIKGLYTEEINIYKFIIQICYNRNMCNIFFNINYVNLNNLLSSYCKLYNKKIDTANNVKDILSNNKNILIEKHGSISDDILIENIFQIFSEKNYYYKYILNLYENKAGNDQNEENCIFERKNNSLSIKNVLQNKMELLEDDYISKRLFEKKSKKKYGEKNFVFDIKNYCYCLNVQKNNLQNNTSVFNLHKENKNLINGNIHCNNETNPDIKLKNKIYKSILKNMDAIFDNKNTNNEKKKIKNTSLKFDENNNEDNKMNNWNDKIDRIQNIKNNKFEKIDRKKKDKKKTIYYEYSDNISKSFMFSKYFKNEIKCMKYINITQSVYDSKIRLLLFLYKFIIILKYKKLFEIENYKKEEEFYLKKSNTKLNVPFVFFIYEAMCTFLVPSIQINKNSFYYVLISNIIVNLFFIINMHSYEQKKKKNSLENENQTKIPFIINTNIENTNYVNNKQNEINNIDNNDSYFDDEYENSYYCDLFLYESYSTNIKNNNNNIFYVLHRGSSFISEIYRKQMNWQLQNEGYNDIDNKNSKIENKDKKKPEKNSIEDSKMICNMSVFFSLFIRCIIIHLHYFKLYNKNYYFLKNLNALYVPNCILKHIYPAQNFNINLFISLLEVFYVSIRLYNNHFVKINKGRQFDEDFKFDEVDKKNKNSKQQNIFDNEKNKEINKKVINYVKNKQLDIYNSGDNIFNFNIYIRTLKEILTECYESHDMYMQNEENNKMSYFMEHILLYFLYNRINTIYELLYSFYFKCIKVEKTKIIDIVNKQIYKNLENILYDHVNKINTFLYNNQYYYFYINTLILLTLNRQICLHIIKTDILTKFIYVPIIYHSMFDNNKNFNSIYYISNGEYIRNKNHITFCSLIVLIIKMLYIYANDYKNFEENAEFYFSENKSYNFSKKLKKINEWNSEGIEIDEMHTNSFFFENISSINLQINPKEMITGIQNDVTNQRNDYISNNEINIQNKNAKHFENDNKNAKYKGKENLDGRCYTNKEVVFFLSSIFNIIGKMSDRINFIFTKIEKINCLAALEEAYLYVELLTKISYYCSLYNINDFLISIMDKAVDHHLFYINRILEKFIFEKEMIIDPYSQYEVSASSNSQDYINQNKLKKNGLSLFTQRILYICYKSILNYNTILLNIINNQYFYYSYFVIHFYILILKSTRLVTTIIEHFGRRNTTLIRTVKANNGISNVPICLDIINTTKEKKKEKIYYTRGVGGKSSSFCQYLSDNNSKSDISNNSGEIIQYNKSIDEYTNTKRIYKNDNLFNFLPEVIQLKKYYNILKEILERSAFLGAFLLEKLKILCEDSCLKQILISNICSYLIHINATLLPANICTNNFKKKCTLIYNYIVNIHKK</sequence>
<dbReference type="Proteomes" id="UP000219974">
    <property type="component" value="Chromosome 3"/>
</dbReference>
<evidence type="ECO:0000313" key="3">
    <source>
        <dbReference type="EMBL" id="SCM17186.1"/>
    </source>
</evidence>
<dbReference type="PANTHER" id="PTHR40201:SF1">
    <property type="entry name" value="AP-3 COMPLEX SUBUNIT DELTA"/>
    <property type="match status" value="1"/>
</dbReference>
<evidence type="ECO:0000256" key="1">
    <source>
        <dbReference type="SAM" id="Phobius"/>
    </source>
</evidence>